<evidence type="ECO:0000313" key="1">
    <source>
        <dbReference type="EMBL" id="KAH0564125.1"/>
    </source>
</evidence>
<dbReference type="EMBL" id="JAHXZJ010000002">
    <property type="protein sequence ID" value="KAH0564125.1"/>
    <property type="molecule type" value="Genomic_DNA"/>
</dbReference>
<keyword evidence="2" id="KW-1185">Reference proteome</keyword>
<accession>A0AAV7J2M2</accession>
<evidence type="ECO:0000313" key="2">
    <source>
        <dbReference type="Proteomes" id="UP000826195"/>
    </source>
</evidence>
<proteinExistence type="predicted"/>
<comment type="caution">
    <text evidence="1">The sequence shown here is derived from an EMBL/GenBank/DDBJ whole genome shotgun (WGS) entry which is preliminary data.</text>
</comment>
<sequence>MQQNLEDIHGNAHNYIPLDCTITRMEHVERRRRLQAALTRVKYKLIVLINGKKKSREAATMTAQRRLKLNAPKLTRMPTGGGTLHALALKEIVGTEGEVQSRLLKYRCPYPRSSKIFHHFWRVDGDKREDELPRALTLDGKYISGNGSRQRPKRAILIVRRVTVVKGTVSAMDLMGIWIGMAMEMGMESEGQGAQSCKAVG</sequence>
<gene>
    <name evidence="1" type="ORF">KQX54_009587</name>
</gene>
<dbReference type="AlphaFoldDB" id="A0AAV7J2M2"/>
<organism evidence="1 2">
    <name type="scientific">Cotesia glomerata</name>
    <name type="common">Lepidopteran parasitic wasp</name>
    <name type="synonym">Apanteles glomeratus</name>
    <dbReference type="NCBI Taxonomy" id="32391"/>
    <lineage>
        <taxon>Eukaryota</taxon>
        <taxon>Metazoa</taxon>
        <taxon>Ecdysozoa</taxon>
        <taxon>Arthropoda</taxon>
        <taxon>Hexapoda</taxon>
        <taxon>Insecta</taxon>
        <taxon>Pterygota</taxon>
        <taxon>Neoptera</taxon>
        <taxon>Endopterygota</taxon>
        <taxon>Hymenoptera</taxon>
        <taxon>Apocrita</taxon>
        <taxon>Ichneumonoidea</taxon>
        <taxon>Braconidae</taxon>
        <taxon>Microgastrinae</taxon>
        <taxon>Cotesia</taxon>
    </lineage>
</organism>
<dbReference type="Proteomes" id="UP000826195">
    <property type="component" value="Unassembled WGS sequence"/>
</dbReference>
<reference evidence="1 2" key="1">
    <citation type="journal article" date="2021" name="J. Hered.">
        <title>A chromosome-level genome assembly of the parasitoid wasp, Cotesia glomerata (Hymenoptera: Braconidae).</title>
        <authorList>
            <person name="Pinto B.J."/>
            <person name="Weis J.J."/>
            <person name="Gamble T."/>
            <person name="Ode P.J."/>
            <person name="Paul R."/>
            <person name="Zaspel J.M."/>
        </authorList>
    </citation>
    <scope>NUCLEOTIDE SEQUENCE [LARGE SCALE GENOMIC DNA]</scope>
    <source>
        <strain evidence="1">CgM1</strain>
    </source>
</reference>
<protein>
    <submittedName>
        <fullName evidence="1">Uncharacterized protein</fullName>
    </submittedName>
</protein>
<name>A0AAV7J2M2_COTGL</name>